<dbReference type="InterPro" id="IPR013421">
    <property type="entry name" value="CRISPR-assoc_prot_Cas5_HALMA"/>
</dbReference>
<sequence length="247" mass="28437">MKTLVFELWGEWGHFRKYYSTSSPVTFSIIPPTAAFGVVAAILGLSKENNEYLKILNEAKTLIGIRPCSPVKKTTLGLNLINTKGKVWVPKSRKEGARTQIRTEFLRNAHFRLFVSMENKELYEQLVEQVKHHRTYYTLSLGLSENVANFAYVGEIEAVKRYSAGQAFPIHTAIPLCLVRPNGIPFTEGKYYGKERLPVEMNEERVVSSYKECLIEMKGQEIVADIEWYWEGGPYRFVFLNEQEVER</sequence>
<keyword evidence="1" id="KW-0051">Antiviral defense</keyword>
<dbReference type="Gene3D" id="3.30.70.2660">
    <property type="match status" value="1"/>
</dbReference>
<keyword evidence="2" id="KW-0472">Membrane</keyword>
<dbReference type="EMBL" id="BJXX01000126">
    <property type="protein sequence ID" value="GEN35327.1"/>
    <property type="molecule type" value="Genomic_DNA"/>
</dbReference>
<dbReference type="OrthoDB" id="1805474at2"/>
<dbReference type="InterPro" id="IPR013422">
    <property type="entry name" value="CRISPR-assoc_prot_Cas5_N"/>
</dbReference>
<dbReference type="RefSeq" id="WP_146810868.1">
    <property type="nucleotide sequence ID" value="NZ_BJXX01000126.1"/>
</dbReference>
<comment type="caution">
    <text evidence="3">The sequence shown here is derived from an EMBL/GenBank/DDBJ whole genome shotgun (WGS) entry which is preliminary data.</text>
</comment>
<keyword evidence="2" id="KW-1133">Transmembrane helix</keyword>
<dbReference type="AlphaFoldDB" id="A0A511V8R0"/>
<dbReference type="GO" id="GO:0051607">
    <property type="term" value="P:defense response to virus"/>
    <property type="evidence" value="ECO:0007669"/>
    <property type="project" value="UniProtKB-KW"/>
</dbReference>
<dbReference type="NCBIfam" id="TIGR02593">
    <property type="entry name" value="CRISPR_cas5"/>
    <property type="match status" value="1"/>
</dbReference>
<organism evidence="3 4">
    <name type="scientific">Aneurinibacillus danicus</name>
    <dbReference type="NCBI Taxonomy" id="267746"/>
    <lineage>
        <taxon>Bacteria</taxon>
        <taxon>Bacillati</taxon>
        <taxon>Bacillota</taxon>
        <taxon>Bacilli</taxon>
        <taxon>Bacillales</taxon>
        <taxon>Paenibacillaceae</taxon>
        <taxon>Aneurinibacillus group</taxon>
        <taxon>Aneurinibacillus</taxon>
    </lineage>
</organism>
<dbReference type="Proteomes" id="UP000321157">
    <property type="component" value="Unassembled WGS sequence"/>
</dbReference>
<protein>
    <submittedName>
        <fullName evidence="3">Type I-B CRISPR-associated protein Cas5</fullName>
    </submittedName>
</protein>
<reference evidence="3 4" key="1">
    <citation type="submission" date="2019-07" db="EMBL/GenBank/DDBJ databases">
        <title>Whole genome shotgun sequence of Aneurinibacillus danicus NBRC 102444.</title>
        <authorList>
            <person name="Hosoyama A."/>
            <person name="Uohara A."/>
            <person name="Ohji S."/>
            <person name="Ichikawa N."/>
        </authorList>
    </citation>
    <scope>NUCLEOTIDE SEQUENCE [LARGE SCALE GENOMIC DNA]</scope>
    <source>
        <strain evidence="3 4">NBRC 102444</strain>
    </source>
</reference>
<keyword evidence="2" id="KW-0812">Transmembrane</keyword>
<gene>
    <name evidence="3" type="ORF">ADA01nite_27870</name>
</gene>
<dbReference type="GO" id="GO:0043571">
    <property type="term" value="P:maintenance of CRISPR repeat elements"/>
    <property type="evidence" value="ECO:0007669"/>
    <property type="project" value="InterPro"/>
</dbReference>
<accession>A0A511V8R0</accession>
<feature type="transmembrane region" description="Helical" evidence="2">
    <location>
        <begin position="25"/>
        <end position="45"/>
    </location>
</feature>
<keyword evidence="4" id="KW-1185">Reference proteome</keyword>
<evidence type="ECO:0000313" key="4">
    <source>
        <dbReference type="Proteomes" id="UP000321157"/>
    </source>
</evidence>
<dbReference type="NCBIfam" id="TIGR02592">
    <property type="entry name" value="cas_Cas5h"/>
    <property type="match status" value="1"/>
</dbReference>
<evidence type="ECO:0000256" key="1">
    <source>
        <dbReference type="ARBA" id="ARBA00023118"/>
    </source>
</evidence>
<evidence type="ECO:0000313" key="3">
    <source>
        <dbReference type="EMBL" id="GEN35327.1"/>
    </source>
</evidence>
<name>A0A511V8R0_9BACL</name>
<evidence type="ECO:0000256" key="2">
    <source>
        <dbReference type="SAM" id="Phobius"/>
    </source>
</evidence>
<dbReference type="Pfam" id="PF09704">
    <property type="entry name" value="Cas_Cas5d"/>
    <property type="match status" value="1"/>
</dbReference>
<proteinExistence type="predicted"/>
<dbReference type="InterPro" id="IPR021124">
    <property type="entry name" value="CRISPR-assoc_prot_Cas5"/>
</dbReference>